<dbReference type="EMBL" id="OX596101">
    <property type="protein sequence ID" value="CAI9697814.1"/>
    <property type="molecule type" value="Genomic_DNA"/>
</dbReference>
<accession>A0ACB0EC04</accession>
<evidence type="ECO:0000313" key="2">
    <source>
        <dbReference type="Proteomes" id="UP001162501"/>
    </source>
</evidence>
<name>A0ACB0EC04_RANTA</name>
<gene>
    <name evidence="1" type="ORF">MRATA1EN3_LOCUS9027</name>
</gene>
<proteinExistence type="predicted"/>
<dbReference type="Proteomes" id="UP001162501">
    <property type="component" value="Chromosome 17"/>
</dbReference>
<reference evidence="1" key="1">
    <citation type="submission" date="2023-05" db="EMBL/GenBank/DDBJ databases">
        <authorList>
            <consortium name="ELIXIR-Norway"/>
        </authorList>
    </citation>
    <scope>NUCLEOTIDE SEQUENCE</scope>
</reference>
<sequence>MSHLHIHTLYSHTYPPPLPGHTFHALQPRSPSHARTIATPAPPRADRNATPWRLPGPGSAAAATRTGLFLRTGQTRSGLQVLARIPEWGGLEALQLRLWVLEILATSMKGAESPGLLGTVSGLGVRRRSCQAQRAEAPVAVVDSGRGHRVRGARRRKEPEDGLRSGRNLQDRPRWEISDFS</sequence>
<evidence type="ECO:0000313" key="1">
    <source>
        <dbReference type="EMBL" id="CAI9697814.1"/>
    </source>
</evidence>
<protein>
    <submittedName>
        <fullName evidence="1">Uncharacterized protein</fullName>
    </submittedName>
</protein>
<organism evidence="1 2">
    <name type="scientific">Rangifer tarandus platyrhynchus</name>
    <name type="common">Svalbard reindeer</name>
    <dbReference type="NCBI Taxonomy" id="3082113"/>
    <lineage>
        <taxon>Eukaryota</taxon>
        <taxon>Metazoa</taxon>
        <taxon>Chordata</taxon>
        <taxon>Craniata</taxon>
        <taxon>Vertebrata</taxon>
        <taxon>Euteleostomi</taxon>
        <taxon>Mammalia</taxon>
        <taxon>Eutheria</taxon>
        <taxon>Laurasiatheria</taxon>
        <taxon>Artiodactyla</taxon>
        <taxon>Ruminantia</taxon>
        <taxon>Pecora</taxon>
        <taxon>Cervidae</taxon>
        <taxon>Odocoileinae</taxon>
        <taxon>Rangifer</taxon>
    </lineage>
</organism>